<dbReference type="GO" id="GO:0016787">
    <property type="term" value="F:hydrolase activity"/>
    <property type="evidence" value="ECO:0007669"/>
    <property type="project" value="UniProtKB-KW"/>
</dbReference>
<evidence type="ECO:0000256" key="1">
    <source>
        <dbReference type="ARBA" id="ARBA00003132"/>
    </source>
</evidence>
<evidence type="ECO:0000313" key="24">
    <source>
        <dbReference type="EMBL" id="QGM12359.2"/>
    </source>
</evidence>
<dbReference type="PROSITE" id="PS51590">
    <property type="entry name" value="SAM_MT_MNV_L"/>
    <property type="match status" value="1"/>
</dbReference>
<dbReference type="EC" id="2.7.7.48" evidence="21"/>
<protein>
    <recommendedName>
        <fullName evidence="21">RNA-directed RNA polymerase L</fullName>
        <shortName evidence="21">Protein L</shortName>
    </recommendedName>
    <alternativeName>
        <fullName evidence="21">Large structural protein</fullName>
    </alternativeName>
    <alternativeName>
        <fullName evidence="21">Replicase</fullName>
    </alternativeName>
    <alternativeName>
        <fullName evidence="21">Transcriptase</fullName>
    </alternativeName>
    <domain>
        <recommendedName>
            <fullName evidence="21">RNA-directed RNA polymerase</fullName>
            <ecNumber evidence="21">2.7.7.48</ecNumber>
        </recommendedName>
    </domain>
    <domain>
        <recommendedName>
            <fullName evidence="21">GTP phosphohydrolase</fullName>
            <ecNumber evidence="21">3.6.1.-</ecNumber>
        </recommendedName>
    </domain>
    <domain>
        <recommendedName>
            <fullName evidence="21">GDP polyribonucleotidyltransferase</fullName>
            <ecNumber evidence="21">2.7.7.88</ecNumber>
        </recommendedName>
        <alternativeName>
            <fullName evidence="21">PRNTase</fullName>
        </alternativeName>
    </domain>
    <domain>
        <recommendedName>
            <fullName evidence="21">mRNA (nucleoside-2'-O-)-methyltransferase</fullName>
            <shortName evidence="21">N1-2'-O-MTase</shortName>
            <ecNumber evidence="21">2.1.1.-</ecNumber>
        </recommendedName>
    </domain>
    <domain>
        <recommendedName>
            <fullName evidence="21">mRNA (guanine-N(7)-)-methyltransferase</fullName>
            <shortName evidence="21">G-N7-MTase</shortName>
        </recommendedName>
    </domain>
</protein>
<evidence type="ECO:0000313" key="25">
    <source>
        <dbReference type="Proteomes" id="UP000831069"/>
    </source>
</evidence>
<dbReference type="PROSITE" id="PS50526">
    <property type="entry name" value="RDRP_SSRNA_NEG_NONSEG"/>
    <property type="match status" value="1"/>
</dbReference>
<keyword evidence="7 21" id="KW-0949">S-adenosyl-L-methionine</keyword>
<dbReference type="GO" id="GO:0004482">
    <property type="term" value="F:mRNA 5'-cap (guanine-N7-)-methyltransferase activity"/>
    <property type="evidence" value="ECO:0007669"/>
    <property type="project" value="InterPro"/>
</dbReference>
<name>A0AAE6PR04_9MONO</name>
<dbReference type="EC" id="2.7.7.88" evidence="21"/>
<evidence type="ECO:0000259" key="22">
    <source>
        <dbReference type="PROSITE" id="PS50526"/>
    </source>
</evidence>
<dbReference type="EC" id="2.1.1.-" evidence="21"/>
<dbReference type="Pfam" id="PF14318">
    <property type="entry name" value="Mononeg_mRNAcap"/>
    <property type="match status" value="1"/>
</dbReference>
<evidence type="ECO:0000256" key="3">
    <source>
        <dbReference type="ARBA" id="ARBA00022484"/>
    </source>
</evidence>
<comment type="catalytic activity">
    <reaction evidence="19">
        <text>a 5'-end (5'-triphosphoguanosine)-adenylyl-adenylyl-cytidylyl-adenosine in mRNA + 2 S-adenosyl-L-methionine = a 5'-end (N(7)-methyl 5'-triphosphoguanosine)-(2'-O-methyladenylyl)-adenylyl-cytidylyl-adenosine in mRNA + 2 S-adenosyl-L-homocysteine + H(+)</text>
        <dbReference type="Rhea" id="RHEA:65376"/>
        <dbReference type="Rhea" id="RHEA-COMP:16797"/>
        <dbReference type="Rhea" id="RHEA-COMP:16798"/>
        <dbReference type="ChEBI" id="CHEBI:15378"/>
        <dbReference type="ChEBI" id="CHEBI:57856"/>
        <dbReference type="ChEBI" id="CHEBI:59789"/>
        <dbReference type="ChEBI" id="CHEBI:156483"/>
        <dbReference type="ChEBI" id="CHEBI:156484"/>
        <dbReference type="EC" id="2.1.1.375"/>
    </reaction>
</comment>
<dbReference type="RefSeq" id="YP_010800193.1">
    <property type="nucleotide sequence ID" value="NC_076734.1"/>
</dbReference>
<keyword evidence="25" id="KW-1185">Reference proteome</keyword>
<comment type="catalytic activity">
    <reaction evidence="17 21">
        <text>a 5'-end (5'-triphosphoguanosine)-(2'-O-methyladenylyl)-adenylyl-cytidylyl-adenosine in mRNA + S-adenosyl-L-methionine = a 5'-end (N(7)-methyl 5'-triphosphoguanosine)-(2'-O-methyladenylyl)-adenylyl-cytidylyl-adenosine in mRNA + S-adenosyl-L-homocysteine</text>
        <dbReference type="Rhea" id="RHEA:65440"/>
        <dbReference type="Rhea" id="RHEA-COMP:16798"/>
        <dbReference type="Rhea" id="RHEA-COMP:16801"/>
        <dbReference type="ChEBI" id="CHEBI:57856"/>
        <dbReference type="ChEBI" id="CHEBI:59789"/>
        <dbReference type="ChEBI" id="CHEBI:156482"/>
        <dbReference type="ChEBI" id="CHEBI:156483"/>
    </reaction>
</comment>
<dbReference type="InterPro" id="IPR014023">
    <property type="entry name" value="Mononeg_RNA_pol_cat"/>
</dbReference>
<evidence type="ECO:0000256" key="12">
    <source>
        <dbReference type="ARBA" id="ARBA00022844"/>
    </source>
</evidence>
<comment type="function">
    <text evidence="21">RNA-directed RNA polymerase that catalyzes the transcription of viral mRNAs, their capping and polyadenylation. The template is composed of the viral RNA tightly encapsidated by the nucleoprotein (N). The viral polymerase binds to the genomic RNA at the 3' leader promoter, and transcribes subsequently all viral mRNAs with a decreasing efficiency. The first gene is the most transcribed, and the last the least transcribed. The viral phosphoprotein acts as a processivity factor. Capping is concomitant with initiation of mRNA transcription. Indeed, a GDP polyribonucleotidyl transferase (PRNTase) adds the cap structure when the nascent RNA chain length has reached few nucleotides. Ribose 2'-O methylation of viral mRNA cap precedes and facilitates subsequent guanine-N-7 methylation, both activities being carried by the viral polymerase. Polyadenylation of mRNAs occur by a stuttering mechanism at a slipery stop site present at the end viral genes. After finishing transcription of a mRNA, the polymerase can resume transcription of the downstream gene.</text>
</comment>
<evidence type="ECO:0000256" key="18">
    <source>
        <dbReference type="ARBA" id="ARBA00047332"/>
    </source>
</evidence>
<dbReference type="Pfam" id="PF01728">
    <property type="entry name" value="FtsJ"/>
    <property type="match status" value="1"/>
</dbReference>
<evidence type="ECO:0000256" key="8">
    <source>
        <dbReference type="ARBA" id="ARBA00022695"/>
    </source>
</evidence>
<comment type="catalytic activity">
    <reaction evidence="20 21">
        <text>GTP + H2O = GDP + phosphate + H(+)</text>
        <dbReference type="Rhea" id="RHEA:19669"/>
        <dbReference type="ChEBI" id="CHEBI:15377"/>
        <dbReference type="ChEBI" id="CHEBI:15378"/>
        <dbReference type="ChEBI" id="CHEBI:37565"/>
        <dbReference type="ChEBI" id="CHEBI:43474"/>
        <dbReference type="ChEBI" id="CHEBI:58189"/>
    </reaction>
</comment>
<evidence type="ECO:0000256" key="6">
    <source>
        <dbReference type="ARBA" id="ARBA00022679"/>
    </source>
</evidence>
<dbReference type="EMBL" id="MN510772">
    <property type="protein sequence ID" value="QGM12359.2"/>
    <property type="molecule type" value="Viral_cRNA"/>
</dbReference>
<evidence type="ECO:0000256" key="15">
    <source>
        <dbReference type="ARBA" id="ARBA00023268"/>
    </source>
</evidence>
<keyword evidence="6 21" id="KW-0808">Transferase</keyword>
<dbReference type="InterPro" id="IPR002877">
    <property type="entry name" value="RNA_MeTrfase_FtsJ_dom"/>
</dbReference>
<keyword evidence="10" id="KW-0378">Hydrolase</keyword>
<comment type="catalytic activity">
    <reaction evidence="16">
        <text>a 5'-end triphospho-adenylyl-adenylyl-cytidylyl-adenosine in mRNA + GDP + H(+) = a 5'-end (5'-triphosphoguanosine)-adenylyl-adenylyl-cytidylyl-adenosine in mRNA + diphosphate</text>
        <dbReference type="Rhea" id="RHEA:65436"/>
        <dbReference type="Rhea" id="RHEA-COMP:16797"/>
        <dbReference type="Rhea" id="RHEA-COMP:16799"/>
        <dbReference type="ChEBI" id="CHEBI:15378"/>
        <dbReference type="ChEBI" id="CHEBI:33019"/>
        <dbReference type="ChEBI" id="CHEBI:58189"/>
        <dbReference type="ChEBI" id="CHEBI:156484"/>
        <dbReference type="ChEBI" id="CHEBI:156503"/>
        <dbReference type="EC" id="2.7.7.88"/>
    </reaction>
</comment>
<evidence type="ECO:0000256" key="11">
    <source>
        <dbReference type="ARBA" id="ARBA00022840"/>
    </source>
</evidence>
<evidence type="ECO:0000256" key="13">
    <source>
        <dbReference type="ARBA" id="ARBA00022953"/>
    </source>
</evidence>
<sequence>MEGVTGPGGSEGCSLPRSSIMFPDPHLNSPIVPEARDCVFILAGYSHLIQSKNMKVRLVSSHPRFSRVAGKLSEVLSLAQLEADEMLQGKKPQQIYGTIFQMDPTSDSKSLNRYRDAYKIARGVERRQTHDLVGVLSEWYKGAPSLLECMLEKVDRLLGSQPSKDESALMWRWAVTNAVVEHMRLTKKNRKRADPIQTYMLRTIWVDFFEIEEFCCVIDRKSGVWSLLSTEEMLMFTDTLISRFNTAKYLRLSHAENKNAQLPNVESVMGLYELVDGWFRTLGGLTYTIIKFLEPLCVGLTLMDSPLIDQRSHFLTEQACSLVDKLADTGMSRAEAVMYMQSFLGALAQAAPGPNHASELHGCFRHWGHNTIIIEEAVVAIKKHAQQVKILKLDTMTRIHCTWTMLLIRHHYQTHSRSWPYVEIDRVLAPNLCHHRKMSTFPTDEQSLGHIYEWAHVRPGVLYSLDSIEDPRVFVKDKSVAPDRPFWDCAFDSVLLGYQPPFYTKSRRLADRFVTDDEFSPYELIRFVESGEIYSDESFNINLSMKERELSAGRPFGKLTYKARQCQALGEYLLAEGPGKAFDSNTMCHTELQLMKEMASQSHVQTTSEEQVPSQGESCGATMVTDYSKFCANFRHETCRSVSKQCAELFGLSDFFSWQHQRIASSMIYVADYHHPPTGNNSSTREHPREDETVWYNHTGGIEGYQQKLWTMYCCALLHLAAMETGVKYSAMIQGDNQIITGIITATGRETRLELRERAVREVKSLGHRMMVLAKQIGLTLKPEETFVAGSCTMYSKRLLLHGSDLTGALKIICRSMPNSSAVFDDPDAQASSISSCGSRSVGRGIGVLASYLLAEFHVSLALRLTELYHLGLPEGLARGSGVEPLTEYEMYLLCNIGTGIGGSSANSLMRYLVRHEPDPITGAIHWLYLKGKLDPNHLRTLTKIIQSVTPSRDILSLIKDPHSVSLPTCRTVASLVKSAVKDGLRDMAKNPVLKGLFHDDCDKDDLALTVFLLSTTPCIPVFSSELYQNSVCGVRDKLTGFVDSSKTTLASALTRGYSGGMQVNIVRVLVLRHQFQVSLVRDLPEKVSPLVLKCSLDVAHFLREKSWGEALKHIGAGELKGDSHPTVFEQFSLYDAGGVGCEACERGDNTYLDLRVVESRHPGPLRYKRGRIVPYVGSNTSEKLAPPILRMEMMSGPLKSCIRTASILGWVCEENPRTKIAIDWAVQQRASIDMSDLKLLTPASTSSNVYHRLHDSFGKNNFTSNRPLNFGSQIHLSTNTLGIFSGDGGGVDGNMIFQNVKHMSISLLDMALGDKEDVKDVNYHLHGLGCCVREMGADFVSSFNCDPPDINLAKGNPLIYDPSPLTGPNLERIRMVGSQGTSRDILRSGVADRDMSARQALGQTLLTKLHTNISRVAARGNAPVVEEDGVGNISEMCYLGPVEVMREVGLQLVSETFQHSLRDLMEQGYTLAESYRAFLASLHVGCFQGFHNMLAVKAIREPLKEFALRHGFVYSRDWAPFHGFGEIIRATLFYTVEDALRNPAEMVACAANRNVFRTDKYFDWEAYTLTVWAAMRDLSCPSPVMTIREWVELLKRTQETPTHRGLSGRAAVVLVLGEMLEASNGWTMEKLVSVRRLMEGTRVSVWECDPSAWAREAVRQEKYGRVPENPDRASRRACQDVRLKVNQGVLGEVMQKMSAIGDAGVVRVRAGILRRSREQVPGRVTHKKLGQSYREIFSARLTGIASSAHYKFIELLRLVDHESLKTCLCVAEGAGGFARVLCELPLTQKVYYSTLIDWSRTTEHYTAADMGSELRVNADGDLHTKIVSLVRFLNDLRDLRTIQFLEERCHSVEIVTCDAEMFFKDLSYDMNLYKNVLCLAGSVLVPSGVFILKVFSDDEPVMQFSLSACCAMFHDVRFVKPMFSSPDSAEVYVIAQNKRPEAHQICDMIRDSLGSTYFPLMHQDTREVAADCLSSLKELRIPKPWQDRSGVKSLTSAFIRCGWPSNRDQVLCSMGIDPKGWDDCAGGYSLISAGIQTMTACLVAQPERPVADCRGNKHLLGSLQRGLTAVLTGFLCSDHLVCSNGYVRREDLLRYLPLSVGDTGEVAQVRRKCTDGLAYITMTSVVKSGILKMVQKLVGSLSN</sequence>
<keyword evidence="9 21" id="KW-0547">Nucleotide-binding</keyword>
<organism evidence="24 25">
    <name type="scientific">Fiwi virus</name>
    <dbReference type="NCBI Taxonomy" id="2675848"/>
    <lineage>
        <taxon>Viruses</taxon>
        <taxon>Riboviria</taxon>
        <taxon>Orthornavirae</taxon>
        <taxon>Negarnaviricota</taxon>
        <taxon>Haploviricotina</taxon>
        <taxon>Monjiviricetes</taxon>
        <taxon>Mononegavirales</taxon>
        <taxon>Filoviridae</taxon>
        <taxon>Thamnovirus</taxon>
        <taxon>Thamnovirus percae</taxon>
    </lineage>
</organism>
<comment type="function">
    <text evidence="1 21">RNA-directed RNA polymerase that catalyzes the replication of viral genomic RNA. The template is composed of the viral RNA tightly encapsidated by the nucleoprotein (N). The replicase mode is dependent on intracellular N protein concentration. In this mode, the polymerase replicates the whole viral genome without recognizing transcriptional signals, and the replicated genome is not caped or polyadenylated.</text>
</comment>
<keyword evidence="13 21" id="KW-0693">Viral RNA replication</keyword>
<evidence type="ECO:0000256" key="7">
    <source>
        <dbReference type="ARBA" id="ARBA00022691"/>
    </source>
</evidence>
<dbReference type="InterPro" id="IPR025786">
    <property type="entry name" value="Mononega_L_MeTrfase"/>
</dbReference>
<evidence type="ECO:0000256" key="4">
    <source>
        <dbReference type="ARBA" id="ARBA00022603"/>
    </source>
</evidence>
<keyword evidence="14 21" id="KW-0506">mRNA capping</keyword>
<evidence type="ECO:0000256" key="17">
    <source>
        <dbReference type="ARBA" id="ARBA00024499"/>
    </source>
</evidence>
<evidence type="ECO:0000256" key="10">
    <source>
        <dbReference type="ARBA" id="ARBA00022801"/>
    </source>
</evidence>
<keyword evidence="12 21" id="KW-0946">Virion</keyword>
<keyword evidence="4 21" id="KW-0489">Methyltransferase</keyword>
<comment type="subcellular location">
    <subcellularLocation>
        <location evidence="21">Virion</location>
    </subcellularLocation>
    <subcellularLocation>
        <location evidence="21">Host cytoplasm</location>
    </subcellularLocation>
</comment>
<dbReference type="SUPFAM" id="SSF53335">
    <property type="entry name" value="S-adenosyl-L-methionine-dependent methyltransferases"/>
    <property type="match status" value="1"/>
</dbReference>
<evidence type="ECO:0000256" key="21">
    <source>
        <dbReference type="PIRNR" id="PIRNR000830"/>
    </source>
</evidence>
<dbReference type="Proteomes" id="UP000831069">
    <property type="component" value="Segment"/>
</dbReference>
<comment type="similarity">
    <text evidence="2 21">Belongs to the paramyxovirus L protein family.</text>
</comment>
<keyword evidence="3 21" id="KW-0696">RNA-directed RNA polymerase</keyword>
<evidence type="ECO:0000256" key="2">
    <source>
        <dbReference type="ARBA" id="ARBA00007934"/>
    </source>
</evidence>
<evidence type="ECO:0000256" key="16">
    <source>
        <dbReference type="ARBA" id="ARBA00024494"/>
    </source>
</evidence>
<dbReference type="EC" id="3.6.1.-" evidence="21"/>
<evidence type="ECO:0000256" key="20">
    <source>
        <dbReference type="ARBA" id="ARBA00048548"/>
    </source>
</evidence>
<reference evidence="24" key="1">
    <citation type="submission" date="2019-09" db="EMBL/GenBank/DDBJ databases">
        <authorList>
            <person name="Hierweger M.M."/>
            <person name="Koch M.C."/>
            <person name="Rupp M."/>
            <person name="Schmidt-Posthaus H."/>
            <person name="Seuberlich T."/>
        </authorList>
    </citation>
    <scope>NUCLEOTIDE SEQUENCE</scope>
    <source>
        <strain evidence="24">FIWIV CH17</strain>
    </source>
</reference>
<dbReference type="InterPro" id="IPR016269">
    <property type="entry name" value="RNA-dir_pol_paramyxovirus"/>
</dbReference>
<evidence type="ECO:0000256" key="9">
    <source>
        <dbReference type="ARBA" id="ARBA00022741"/>
    </source>
</evidence>
<dbReference type="Pfam" id="PF00946">
    <property type="entry name" value="Mononeg_RNA_pol"/>
    <property type="match status" value="1"/>
</dbReference>
<proteinExistence type="inferred from homology"/>
<feature type="domain" description="RdRp catalytic" evidence="22">
    <location>
        <begin position="619"/>
        <end position="803"/>
    </location>
</feature>
<dbReference type="GO" id="GO:0005524">
    <property type="term" value="F:ATP binding"/>
    <property type="evidence" value="ECO:0007669"/>
    <property type="project" value="UniProtKB-KW"/>
</dbReference>
<dbReference type="Gene3D" id="3.40.50.150">
    <property type="entry name" value="Vaccinia Virus protein VP39"/>
    <property type="match status" value="1"/>
</dbReference>
<keyword evidence="11 21" id="KW-0067">ATP-binding</keyword>
<dbReference type="GO" id="GO:0030430">
    <property type="term" value="C:host cell cytoplasm"/>
    <property type="evidence" value="ECO:0007669"/>
    <property type="project" value="UniProtKB-SubCell"/>
</dbReference>
<keyword evidence="15" id="KW-0511">Multifunctional enzyme</keyword>
<dbReference type="PIRSF" id="PIRSF000830">
    <property type="entry name" value="RNA_pol_ParamyxoV"/>
    <property type="match status" value="1"/>
</dbReference>
<keyword evidence="5 21" id="KW-0507">mRNA processing</keyword>
<evidence type="ECO:0000256" key="5">
    <source>
        <dbReference type="ARBA" id="ARBA00022664"/>
    </source>
</evidence>
<dbReference type="GeneID" id="80538664"/>
<evidence type="ECO:0000256" key="19">
    <source>
        <dbReference type="ARBA" id="ARBA00047370"/>
    </source>
</evidence>
<dbReference type="InterPro" id="IPR029063">
    <property type="entry name" value="SAM-dependent_MTases_sf"/>
</dbReference>
<dbReference type="KEGG" id="vg:80538664"/>
<dbReference type="GO" id="GO:0044423">
    <property type="term" value="C:virion component"/>
    <property type="evidence" value="ECO:0007669"/>
    <property type="project" value="UniProtKB-KW"/>
</dbReference>
<evidence type="ECO:0000256" key="14">
    <source>
        <dbReference type="ARBA" id="ARBA00023042"/>
    </source>
</evidence>
<accession>A0AAE6PR04</accession>
<keyword evidence="8 21" id="KW-0548">Nucleotidyltransferase</keyword>
<evidence type="ECO:0000259" key="23">
    <source>
        <dbReference type="PROSITE" id="PS51590"/>
    </source>
</evidence>
<dbReference type="InterPro" id="IPR026890">
    <property type="entry name" value="Mononeg_mRNAcap"/>
</dbReference>
<dbReference type="GO" id="GO:0003968">
    <property type="term" value="F:RNA-directed RNA polymerase activity"/>
    <property type="evidence" value="ECO:0007669"/>
    <property type="project" value="UniProtKB-KW"/>
</dbReference>
<comment type="catalytic activity">
    <reaction evidence="18 21">
        <text>a 5'-end (5'-triphosphoguanosine)-adenylyl-adenylyl-cytidylyl-adenosine in mRNA + S-adenosyl-L-methionine = a 5'-end (5'-triphosphoguanosine)-(2'-O-methyladenylyl)-adenylyl-cytidylyl-adenosine in mRNA + S-adenosyl-L-homocysteine + H(+)</text>
        <dbReference type="Rhea" id="RHEA:65380"/>
        <dbReference type="Rhea" id="RHEA-COMP:16797"/>
        <dbReference type="Rhea" id="RHEA-COMP:16801"/>
        <dbReference type="ChEBI" id="CHEBI:15378"/>
        <dbReference type="ChEBI" id="CHEBI:57856"/>
        <dbReference type="ChEBI" id="CHEBI:59789"/>
        <dbReference type="ChEBI" id="CHEBI:156482"/>
        <dbReference type="ChEBI" id="CHEBI:156484"/>
    </reaction>
</comment>
<keyword evidence="21" id="KW-1035">Host cytoplasm</keyword>
<feature type="domain" description="Mononegavirus-type SAM-dependent 2'-O-MTase" evidence="23">
    <location>
        <begin position="1741"/>
        <end position="1935"/>
    </location>
</feature>
<comment type="catalytic activity">
    <reaction evidence="21">
        <text>RNA(n) + a ribonucleoside 5'-triphosphate = RNA(n+1) + diphosphate</text>
        <dbReference type="Rhea" id="RHEA:21248"/>
        <dbReference type="Rhea" id="RHEA-COMP:14527"/>
        <dbReference type="Rhea" id="RHEA-COMP:17342"/>
        <dbReference type="ChEBI" id="CHEBI:33019"/>
        <dbReference type="ChEBI" id="CHEBI:61557"/>
        <dbReference type="ChEBI" id="CHEBI:140395"/>
        <dbReference type="EC" id="2.7.7.48"/>
    </reaction>
</comment>